<keyword evidence="2" id="KW-1185">Reference proteome</keyword>
<name>A0AAD3MXM4_LATJO</name>
<dbReference type="Proteomes" id="UP001279410">
    <property type="component" value="Unassembled WGS sequence"/>
</dbReference>
<proteinExistence type="predicted"/>
<evidence type="ECO:0000313" key="2">
    <source>
        <dbReference type="Proteomes" id="UP001279410"/>
    </source>
</evidence>
<gene>
    <name evidence="1" type="ORF">AKAME5_002908100</name>
</gene>
<dbReference type="EMBL" id="BRZM01005089">
    <property type="protein sequence ID" value="GLD61597.1"/>
    <property type="molecule type" value="Genomic_DNA"/>
</dbReference>
<dbReference type="AlphaFoldDB" id="A0AAD3MXM4"/>
<accession>A0AAD3MXM4</accession>
<organism evidence="1 2">
    <name type="scientific">Lates japonicus</name>
    <name type="common">Japanese lates</name>
    <dbReference type="NCBI Taxonomy" id="270547"/>
    <lineage>
        <taxon>Eukaryota</taxon>
        <taxon>Metazoa</taxon>
        <taxon>Chordata</taxon>
        <taxon>Craniata</taxon>
        <taxon>Vertebrata</taxon>
        <taxon>Euteleostomi</taxon>
        <taxon>Actinopterygii</taxon>
        <taxon>Neopterygii</taxon>
        <taxon>Teleostei</taxon>
        <taxon>Neoteleostei</taxon>
        <taxon>Acanthomorphata</taxon>
        <taxon>Carangaria</taxon>
        <taxon>Carangaria incertae sedis</taxon>
        <taxon>Centropomidae</taxon>
        <taxon>Lates</taxon>
    </lineage>
</organism>
<reference evidence="1" key="1">
    <citation type="submission" date="2022-08" db="EMBL/GenBank/DDBJ databases">
        <title>Genome sequencing of akame (Lates japonicus).</title>
        <authorList>
            <person name="Hashiguchi Y."/>
            <person name="Takahashi H."/>
        </authorList>
    </citation>
    <scope>NUCLEOTIDE SEQUENCE</scope>
    <source>
        <strain evidence="1">Kochi</strain>
    </source>
</reference>
<feature type="non-terminal residue" evidence="1">
    <location>
        <position position="1"/>
    </location>
</feature>
<comment type="caution">
    <text evidence="1">The sequence shown here is derived from an EMBL/GenBank/DDBJ whole genome shotgun (WGS) entry which is preliminary data.</text>
</comment>
<evidence type="ECO:0000313" key="1">
    <source>
        <dbReference type="EMBL" id="GLD61597.1"/>
    </source>
</evidence>
<protein>
    <submittedName>
        <fullName evidence="1">Exostosin-1b</fullName>
    </submittedName>
</protein>
<sequence length="107" mass="11796">MRRFLSGIGHVSTNHKVNIDGSRSAGEIESSIMSRLRAADGGGAAAKRAKLPLIRCRGLRVFKIIQDRVLEHSSRSSLMWNSHPGGLFALPQYSGYLGDFPFYYATL</sequence>